<evidence type="ECO:0000256" key="2">
    <source>
        <dbReference type="SAM" id="SignalP"/>
    </source>
</evidence>
<dbReference type="InterPro" id="IPR011050">
    <property type="entry name" value="Pectin_lyase_fold/virulence"/>
</dbReference>
<dbReference type="InParanoid" id="A0A2P6MXR4"/>
<feature type="transmembrane region" description="Helical" evidence="1">
    <location>
        <begin position="818"/>
        <end position="837"/>
    </location>
</feature>
<evidence type="ECO:0000313" key="4">
    <source>
        <dbReference type="Proteomes" id="UP000241769"/>
    </source>
</evidence>
<feature type="transmembrane region" description="Helical" evidence="1">
    <location>
        <begin position="765"/>
        <end position="788"/>
    </location>
</feature>
<feature type="signal peptide" evidence="2">
    <location>
        <begin position="1"/>
        <end position="20"/>
    </location>
</feature>
<dbReference type="OrthoDB" id="34707at2759"/>
<evidence type="ECO:0000256" key="1">
    <source>
        <dbReference type="SAM" id="Phobius"/>
    </source>
</evidence>
<proteinExistence type="predicted"/>
<keyword evidence="4" id="KW-1185">Reference proteome</keyword>
<keyword evidence="2" id="KW-0732">Signal</keyword>
<dbReference type="Proteomes" id="UP000241769">
    <property type="component" value="Unassembled WGS sequence"/>
</dbReference>
<protein>
    <recommendedName>
        <fullName evidence="5">Right handed beta helix domain-containing protein</fullName>
    </recommendedName>
</protein>
<dbReference type="PANTHER" id="PTHR11319">
    <property type="entry name" value="G PROTEIN-COUPLED RECEPTOR-RELATED"/>
    <property type="match status" value="1"/>
</dbReference>
<gene>
    <name evidence="3" type="ORF">PROFUN_15061</name>
</gene>
<evidence type="ECO:0000313" key="3">
    <source>
        <dbReference type="EMBL" id="PRP76510.1"/>
    </source>
</evidence>
<feature type="transmembrane region" description="Helical" evidence="1">
    <location>
        <begin position="684"/>
        <end position="704"/>
    </location>
</feature>
<dbReference type="PANTHER" id="PTHR11319:SF35">
    <property type="entry name" value="OUTER MEMBRANE PROTEIN PMPC-RELATED"/>
    <property type="match status" value="1"/>
</dbReference>
<feature type="chain" id="PRO_5015200418" description="Right handed beta helix domain-containing protein" evidence="2">
    <location>
        <begin position="21"/>
        <end position="1060"/>
    </location>
</feature>
<name>A0A2P6MXR4_9EUKA</name>
<evidence type="ECO:0008006" key="5">
    <source>
        <dbReference type="Google" id="ProtNLM"/>
    </source>
</evidence>
<keyword evidence="1" id="KW-1133">Transmembrane helix</keyword>
<keyword evidence="1" id="KW-0812">Transmembrane</keyword>
<dbReference type="EMBL" id="MDYQ01000320">
    <property type="protein sequence ID" value="PRP76510.1"/>
    <property type="molecule type" value="Genomic_DNA"/>
</dbReference>
<accession>A0A2P6MXR4</accession>
<comment type="caution">
    <text evidence="3">The sequence shown here is derived from an EMBL/GenBank/DDBJ whole genome shotgun (WGS) entry which is preliminary data.</text>
</comment>
<feature type="transmembrane region" description="Helical" evidence="1">
    <location>
        <begin position="925"/>
        <end position="944"/>
    </location>
</feature>
<dbReference type="SUPFAM" id="SSF51126">
    <property type="entry name" value="Pectin lyase-like"/>
    <property type="match status" value="1"/>
</dbReference>
<feature type="transmembrane region" description="Helical" evidence="1">
    <location>
        <begin position="976"/>
        <end position="998"/>
    </location>
</feature>
<sequence length="1060" mass="119452">MMGDGLRLFWLSFFLCIVNSSDFCEVSIPYNSTNVCLSSGQYVVTDRIPPQMRAWRSEEQEPQITCRNEAIISCDYQSSMHWNRVEISNCLVEHSECREVTLESVHFFNSKITISVKDNSSNSTINDCLFNETNLHIIHSSESSAPSTIASSHFRLLSNHILGSSSLSFEDHTSGVQSYQELINNTYDATQTTPAPTTLQLTWSGAYDRENPTGRHLLVENNILRTAQFDLSTLGSPDMKLTRNHMVVCLIYLNVQDEDLYGHHPAFIEETDMNVIHVSKKGASARGPLNIRHNHMLYMEVSSNGTAIVVKNNDILNWERFETGGYVPDMGDIITDNTFTTFTYTIVHTNDDLLTRNEIRIDRNHFSRADITINTFVDTFLFMMDNVWTGPIVRYEEEPALHFTQILSGVLVLRNSSMDGYRGGGIKIASALGSRIHIESINISSCGKGGILMMTEMSPINLTSITLYNNTSPTVGGAVSISGKNALINLLECSLIDNRSPHSSALYISSNDVIQLRSVDIIVQDDIDQPLVDHSVVILNGNYHYENVSLSCAEERYLASSNASASLVWSCRPCASGTYFLGRGEVVEDVEKGNECTRCPGKGVECIDGRTPKGKPNYWCRMDDRAELICHNCPSGYCNETAHLWNSSCIGHRSGELCGGCADGYTLGFLTSACLPVDHCRHEWIALLSMVPVVYVAVLLFLPIGDGSMWKSMSYFVQTVPLLLKQERQSSIITMISSLFTMPTNMGSSFLGFCIGRMDYIEREFISLYIPFGTIFILVICLCTLGFSKISCTMPRRKIIFLTNALNKRSMLSRCTTGLVTGFLLMYSGLIASYLKLYFCIEIEPGRWVMYNAGTERCGFHVLGIIRDIWNRRKLKGMERETGRDVLMVLDGCYRHSTKYWESVYMVRRVVIAVAYVFITDESATVMRFLLLTALFLHLVFTPFVTAAGQWLETMCLLSLCCLTLLNGQLEEKYSHAFLIIIAVPFMVSLVIVVHKYWNKRTRRSHPSYEPLCNGDEFGMSAESLNRITYRRTTHTFALHKEELYDAESFLSQPSKKRKY</sequence>
<reference evidence="3 4" key="1">
    <citation type="journal article" date="2018" name="Genome Biol. Evol.">
        <title>Multiple Roots of Fruiting Body Formation in Amoebozoa.</title>
        <authorList>
            <person name="Hillmann F."/>
            <person name="Forbes G."/>
            <person name="Novohradska S."/>
            <person name="Ferling I."/>
            <person name="Riege K."/>
            <person name="Groth M."/>
            <person name="Westermann M."/>
            <person name="Marz M."/>
            <person name="Spaller T."/>
            <person name="Winckler T."/>
            <person name="Schaap P."/>
            <person name="Glockner G."/>
        </authorList>
    </citation>
    <scope>NUCLEOTIDE SEQUENCE [LARGE SCALE GENOMIC DNA]</scope>
    <source>
        <strain evidence="3 4">Jena</strain>
    </source>
</reference>
<keyword evidence="1" id="KW-0472">Membrane</keyword>
<organism evidence="3 4">
    <name type="scientific">Planoprotostelium fungivorum</name>
    <dbReference type="NCBI Taxonomy" id="1890364"/>
    <lineage>
        <taxon>Eukaryota</taxon>
        <taxon>Amoebozoa</taxon>
        <taxon>Evosea</taxon>
        <taxon>Variosea</taxon>
        <taxon>Cavosteliida</taxon>
        <taxon>Cavosteliaceae</taxon>
        <taxon>Planoprotostelium</taxon>
    </lineage>
</organism>
<dbReference type="AlphaFoldDB" id="A0A2P6MXR4"/>